<dbReference type="EMBL" id="CP037940">
    <property type="protein sequence ID" value="QBO35108.1"/>
    <property type="molecule type" value="Genomic_DNA"/>
</dbReference>
<evidence type="ECO:0000259" key="11">
    <source>
        <dbReference type="PROSITE" id="PS50929"/>
    </source>
</evidence>
<dbReference type="InterPro" id="IPR039421">
    <property type="entry name" value="Type_1_exporter"/>
</dbReference>
<evidence type="ECO:0000313" key="12">
    <source>
        <dbReference type="EMBL" id="QBO35108.1"/>
    </source>
</evidence>
<keyword evidence="13" id="KW-1185">Reference proteome</keyword>
<dbReference type="CDD" id="cd18544">
    <property type="entry name" value="ABC_6TM_TmrA_like"/>
    <property type="match status" value="1"/>
</dbReference>
<reference evidence="13" key="1">
    <citation type="submission" date="2019-03" db="EMBL/GenBank/DDBJ databases">
        <title>Weissella sp. 26KH-42 Genome sequencing.</title>
        <authorList>
            <person name="Heo J."/>
            <person name="Kim S.-J."/>
            <person name="Kim J.-S."/>
            <person name="Hong S.-B."/>
            <person name="Kwon S.-W."/>
        </authorList>
    </citation>
    <scope>NUCLEOTIDE SEQUENCE [LARGE SCALE GENOMIC DNA]</scope>
    <source>
        <strain evidence="13">26KH-42</strain>
    </source>
</reference>
<dbReference type="Proteomes" id="UP000292886">
    <property type="component" value="Chromosome"/>
</dbReference>
<dbReference type="GO" id="GO:0005524">
    <property type="term" value="F:ATP binding"/>
    <property type="evidence" value="ECO:0007669"/>
    <property type="project" value="UniProtKB-KW"/>
</dbReference>
<evidence type="ECO:0000256" key="1">
    <source>
        <dbReference type="ARBA" id="ARBA00004651"/>
    </source>
</evidence>
<evidence type="ECO:0000256" key="7">
    <source>
        <dbReference type="ARBA" id="ARBA00022989"/>
    </source>
</evidence>
<dbReference type="InterPro" id="IPR003439">
    <property type="entry name" value="ABC_transporter-like_ATP-bd"/>
</dbReference>
<dbReference type="Pfam" id="PF00005">
    <property type="entry name" value="ABC_tran"/>
    <property type="match status" value="1"/>
</dbReference>
<evidence type="ECO:0000256" key="3">
    <source>
        <dbReference type="ARBA" id="ARBA00022475"/>
    </source>
</evidence>
<dbReference type="PROSITE" id="PS00211">
    <property type="entry name" value="ABC_TRANSPORTER_1"/>
    <property type="match status" value="1"/>
</dbReference>
<dbReference type="SUPFAM" id="SSF52540">
    <property type="entry name" value="P-loop containing nucleoside triphosphate hydrolases"/>
    <property type="match status" value="1"/>
</dbReference>
<keyword evidence="3" id="KW-1003">Cell membrane</keyword>
<dbReference type="InterPro" id="IPR003593">
    <property type="entry name" value="AAA+_ATPase"/>
</dbReference>
<dbReference type="Gene3D" id="1.20.1560.10">
    <property type="entry name" value="ABC transporter type 1, transmembrane domain"/>
    <property type="match status" value="1"/>
</dbReference>
<keyword evidence="2" id="KW-0813">Transport</keyword>
<evidence type="ECO:0000256" key="2">
    <source>
        <dbReference type="ARBA" id="ARBA00022448"/>
    </source>
</evidence>
<gene>
    <name evidence="12" type="ORF">EQG49_00880</name>
</gene>
<dbReference type="InterPro" id="IPR017871">
    <property type="entry name" value="ABC_transporter-like_CS"/>
</dbReference>
<keyword evidence="6 12" id="KW-0067">ATP-binding</keyword>
<dbReference type="PANTHER" id="PTHR24221:SF430">
    <property type="entry name" value="MULTIDRUG RESISTANCE ABC TRANSPORTER ATP-BINDING_PERMEASE PROTEIN YHEH-RELATED"/>
    <property type="match status" value="1"/>
</dbReference>
<dbReference type="GO" id="GO:0034040">
    <property type="term" value="F:ATPase-coupled lipid transmembrane transporter activity"/>
    <property type="evidence" value="ECO:0007669"/>
    <property type="project" value="TreeGrafter"/>
</dbReference>
<dbReference type="GO" id="GO:0016887">
    <property type="term" value="F:ATP hydrolysis activity"/>
    <property type="evidence" value="ECO:0007669"/>
    <property type="project" value="InterPro"/>
</dbReference>
<dbReference type="Pfam" id="PF00664">
    <property type="entry name" value="ABC_membrane"/>
    <property type="match status" value="1"/>
</dbReference>
<dbReference type="FunFam" id="3.40.50.300:FF:000221">
    <property type="entry name" value="Multidrug ABC transporter ATP-binding protein"/>
    <property type="match status" value="1"/>
</dbReference>
<feature type="transmembrane region" description="Helical" evidence="9">
    <location>
        <begin position="149"/>
        <end position="171"/>
    </location>
</feature>
<dbReference type="Gene3D" id="3.40.50.300">
    <property type="entry name" value="P-loop containing nucleotide triphosphate hydrolases"/>
    <property type="match status" value="1"/>
</dbReference>
<dbReference type="OrthoDB" id="9770415at2"/>
<dbReference type="PROSITE" id="PS50893">
    <property type="entry name" value="ABC_TRANSPORTER_2"/>
    <property type="match status" value="1"/>
</dbReference>
<organism evidence="12 13">
    <name type="scientific">Periweissella cryptocerci</name>
    <dbReference type="NCBI Taxonomy" id="2506420"/>
    <lineage>
        <taxon>Bacteria</taxon>
        <taxon>Bacillati</taxon>
        <taxon>Bacillota</taxon>
        <taxon>Bacilli</taxon>
        <taxon>Lactobacillales</taxon>
        <taxon>Lactobacillaceae</taxon>
        <taxon>Periweissella</taxon>
    </lineage>
</organism>
<keyword evidence="4 9" id="KW-0812">Transmembrane</keyword>
<dbReference type="RefSeq" id="WP_133362188.1">
    <property type="nucleotide sequence ID" value="NZ_CP037940.1"/>
</dbReference>
<dbReference type="InterPro" id="IPR036640">
    <property type="entry name" value="ABC1_TM_sf"/>
</dbReference>
<dbReference type="KEGG" id="wei:EQG49_00880"/>
<name>A0A4P6YR58_9LACO</name>
<feature type="transmembrane region" description="Helical" evidence="9">
    <location>
        <begin position="177"/>
        <end position="195"/>
    </location>
</feature>
<sequence>MEDENQSIWAKRMTLKDQANVIKGLFPFLKPFKWYFVAGIIFIGLVSIINVLLPRILQDFMNNHLSKASTEFKTLIMFAAIYFGMTLLKAIFQFAQQYLYGLGGTYVEIHMREKLYEHIHKLGMRYFDQTPAGSILSRVTNDTQAIFQVWYLFMLMIMGGFAMVTSFYAMFVTNHQIALAMLIFVPILLGAVYYYQRISSRVYGGMREKLSQLNAKIAESVTGIEVIQEFRQEERMQTEFAQINDEYRNARIKMIKTESLLLNPLIDVFYGLGIVIILWMFGLQANTGAIVAAGTVYAFVSYLETFYNPINEVMEQLSTFQDGSVAGTRVLKILANDEYAPKQAPDAHGEITNGKIEFRDVTFSYDGVHPVLKHLSFVAEPGQTVGLVGHTGSGKSSTINALLRFYEFQEGQILIDDQDIREYPIAEIRKKMGLVLQESFMFYGDVASNIRMFNSDITDEQVQAAAEFVEARFIDELPGKYHEPVIEHGATFSAGEKQLLNFARTVVTNPKILVLDEATANVDTETETIIQTSLEKMRANRTTIAIAHRLSTIKDAELILVLDQGEVVERGTHEELLALNGRYRDMYELQGTVDLD</sequence>
<protein>
    <submittedName>
        <fullName evidence="12">ABC transporter ATP-binding protein</fullName>
    </submittedName>
</protein>
<comment type="subcellular location">
    <subcellularLocation>
        <location evidence="1">Cell membrane</location>
        <topology evidence="1">Multi-pass membrane protein</topology>
    </subcellularLocation>
</comment>
<dbReference type="SMART" id="SM00382">
    <property type="entry name" value="AAA"/>
    <property type="match status" value="1"/>
</dbReference>
<evidence type="ECO:0000259" key="10">
    <source>
        <dbReference type="PROSITE" id="PS50893"/>
    </source>
</evidence>
<dbReference type="PROSITE" id="PS50929">
    <property type="entry name" value="ABC_TM1F"/>
    <property type="match status" value="1"/>
</dbReference>
<dbReference type="SUPFAM" id="SSF90123">
    <property type="entry name" value="ABC transporter transmembrane region"/>
    <property type="match status" value="1"/>
</dbReference>
<dbReference type="InterPro" id="IPR011527">
    <property type="entry name" value="ABC1_TM_dom"/>
</dbReference>
<dbReference type="InterPro" id="IPR027417">
    <property type="entry name" value="P-loop_NTPase"/>
</dbReference>
<evidence type="ECO:0000256" key="4">
    <source>
        <dbReference type="ARBA" id="ARBA00022692"/>
    </source>
</evidence>
<proteinExistence type="predicted"/>
<evidence type="ECO:0000256" key="9">
    <source>
        <dbReference type="SAM" id="Phobius"/>
    </source>
</evidence>
<evidence type="ECO:0000256" key="5">
    <source>
        <dbReference type="ARBA" id="ARBA00022741"/>
    </source>
</evidence>
<dbReference type="AlphaFoldDB" id="A0A4P6YR58"/>
<feature type="domain" description="ABC transporter" evidence="10">
    <location>
        <begin position="356"/>
        <end position="589"/>
    </location>
</feature>
<accession>A0A4P6YR58</accession>
<evidence type="ECO:0000313" key="13">
    <source>
        <dbReference type="Proteomes" id="UP000292886"/>
    </source>
</evidence>
<evidence type="ECO:0000256" key="6">
    <source>
        <dbReference type="ARBA" id="ARBA00022840"/>
    </source>
</evidence>
<feature type="domain" description="ABC transmembrane type-1" evidence="11">
    <location>
        <begin position="37"/>
        <end position="322"/>
    </location>
</feature>
<dbReference type="GO" id="GO:0005886">
    <property type="term" value="C:plasma membrane"/>
    <property type="evidence" value="ECO:0007669"/>
    <property type="project" value="UniProtKB-SubCell"/>
</dbReference>
<feature type="transmembrane region" description="Helical" evidence="9">
    <location>
        <begin position="34"/>
        <end position="53"/>
    </location>
</feature>
<dbReference type="PANTHER" id="PTHR24221">
    <property type="entry name" value="ATP-BINDING CASSETTE SUB-FAMILY B"/>
    <property type="match status" value="1"/>
</dbReference>
<evidence type="ECO:0000256" key="8">
    <source>
        <dbReference type="ARBA" id="ARBA00023136"/>
    </source>
</evidence>
<keyword evidence="5" id="KW-0547">Nucleotide-binding</keyword>
<feature type="transmembrane region" description="Helical" evidence="9">
    <location>
        <begin position="260"/>
        <end position="281"/>
    </location>
</feature>
<keyword evidence="8 9" id="KW-0472">Membrane</keyword>
<keyword evidence="7 9" id="KW-1133">Transmembrane helix</keyword>
<dbReference type="GO" id="GO:0140359">
    <property type="term" value="F:ABC-type transporter activity"/>
    <property type="evidence" value="ECO:0007669"/>
    <property type="project" value="InterPro"/>
</dbReference>
<feature type="transmembrane region" description="Helical" evidence="9">
    <location>
        <begin position="74"/>
        <end position="92"/>
    </location>
</feature>